<reference evidence="1" key="1">
    <citation type="submission" date="2021-06" db="EMBL/GenBank/DDBJ databases">
        <authorList>
            <person name="Kallberg Y."/>
            <person name="Tangrot J."/>
            <person name="Rosling A."/>
        </authorList>
    </citation>
    <scope>NUCLEOTIDE SEQUENCE</scope>
    <source>
        <strain evidence="1">FL130A</strain>
    </source>
</reference>
<sequence length="646" mass="74814">IIETVQQSISFVIKIFVPYMIKSQSLLTPEIEKKLSYPEYWERDSTLWGSVADWDLYFINEMPGSSCDVAHKTLASELETLLNHFSENSREWCKAKAIRKQLKHLLTVFLSELLKLKNSSKSIVSTIWKEHQEAILRATVENKINENINKRKIEDVARNVTSATAKACYAPSGYEIPKRPRIDYKNLDHNVDEGNDEENIDLLEQSTSETSLMQSTNETLPMQSTNETLPIEDYLKKFEGAYLELDHNHMWLLKSGRKVEEVIYQFARNLPEESYLHSFMINDIDVVTKSLFSDEEWKEITTSVTKDKPKLENSLVSLLKKYTVDNFERLRDVLFEPFIPDGCKYDRKHHFDLDFINGAYRGILRLWEMDENPIIDSLLEGWYEMNMWSRVIDPAFDNLNIDLVRGESMSYASSDRKNLTRATNDRKKLGRKGDGVFRLRKDRLEFGAIETGRKWEGKSGTKYMTDSLKICKMLKDMLNQLAIECDMKEDLVRKLQVVGILNGANRIQVMTVDLPKGYITRIQRRKVYEIAGRLSKSKPLAFVLKEILCAKSIIMQTFGIINKKDDVDLENFLNDSDDQDGYHTPPRTVISKTFVTPQKEGTKDVINEKEKKSAIRILRAGSDVNYQLGEPEFDAIHHPKRDPSRE</sequence>
<dbReference type="OrthoDB" id="2447334at2759"/>
<comment type="caution">
    <text evidence="1">The sequence shown here is derived from an EMBL/GenBank/DDBJ whole genome shotgun (WGS) entry which is preliminary data.</text>
</comment>
<feature type="non-terminal residue" evidence="1">
    <location>
        <position position="1"/>
    </location>
</feature>
<proteinExistence type="predicted"/>
<dbReference type="Proteomes" id="UP000789508">
    <property type="component" value="Unassembled WGS sequence"/>
</dbReference>
<accession>A0A9N9EJV9</accession>
<gene>
    <name evidence="1" type="ORF">ALEPTO_LOCUS10905</name>
</gene>
<name>A0A9N9EJV9_9GLOM</name>
<evidence type="ECO:0000313" key="1">
    <source>
        <dbReference type="EMBL" id="CAG8682825.1"/>
    </source>
</evidence>
<organism evidence="1 2">
    <name type="scientific">Ambispora leptoticha</name>
    <dbReference type="NCBI Taxonomy" id="144679"/>
    <lineage>
        <taxon>Eukaryota</taxon>
        <taxon>Fungi</taxon>
        <taxon>Fungi incertae sedis</taxon>
        <taxon>Mucoromycota</taxon>
        <taxon>Glomeromycotina</taxon>
        <taxon>Glomeromycetes</taxon>
        <taxon>Archaeosporales</taxon>
        <taxon>Ambisporaceae</taxon>
        <taxon>Ambispora</taxon>
    </lineage>
</organism>
<evidence type="ECO:0000313" key="2">
    <source>
        <dbReference type="Proteomes" id="UP000789508"/>
    </source>
</evidence>
<dbReference type="AlphaFoldDB" id="A0A9N9EJV9"/>
<protein>
    <submittedName>
        <fullName evidence="1">7063_t:CDS:1</fullName>
    </submittedName>
</protein>
<keyword evidence="2" id="KW-1185">Reference proteome</keyword>
<dbReference type="EMBL" id="CAJVPS010014514">
    <property type="protein sequence ID" value="CAG8682825.1"/>
    <property type="molecule type" value="Genomic_DNA"/>
</dbReference>